<protein>
    <submittedName>
        <fullName evidence="3">Uncharacterized protein</fullName>
    </submittedName>
</protein>
<organism evidence="2 3">
    <name type="scientific">Syphacia muris</name>
    <dbReference type="NCBI Taxonomy" id="451379"/>
    <lineage>
        <taxon>Eukaryota</taxon>
        <taxon>Metazoa</taxon>
        <taxon>Ecdysozoa</taxon>
        <taxon>Nematoda</taxon>
        <taxon>Chromadorea</taxon>
        <taxon>Rhabditida</taxon>
        <taxon>Spirurina</taxon>
        <taxon>Oxyuridomorpha</taxon>
        <taxon>Oxyuroidea</taxon>
        <taxon>Oxyuridae</taxon>
        <taxon>Syphacia</taxon>
    </lineage>
</organism>
<accession>A0A0N5AGI2</accession>
<dbReference type="WBParaSite" id="SMUV_0000343301-mRNA-1">
    <property type="protein sequence ID" value="SMUV_0000343301-mRNA-1"/>
    <property type="gene ID" value="SMUV_0000343301"/>
</dbReference>
<keyword evidence="2" id="KW-1185">Reference proteome</keyword>
<evidence type="ECO:0000256" key="1">
    <source>
        <dbReference type="SAM" id="MobiDB-lite"/>
    </source>
</evidence>
<name>A0A0N5AGI2_9BILA</name>
<feature type="region of interest" description="Disordered" evidence="1">
    <location>
        <begin position="119"/>
        <end position="138"/>
    </location>
</feature>
<proteinExistence type="predicted"/>
<sequence>MLRCIANVVSCLLDDDEDCAAGGGAAAAASGLCSNNGRRCVLTTRRRRSCNSSILSPSAFKPLIITMNNNVSPSESKIQSDSNETLKRNGEGNAESMLFSFEETLLDLQRLTLGVGEKREEKSFRGKKQRKAEVSENKEEAKSYSCATTCQPSISSLQQQPNVRRWFRYQPYTRPKMKWCVLLESRPLDFSSLVKELGDIRLNADVDDIRRLTLLSASYARLDLSGTCSFEATRYSSADEGMEGEVAELAEYFSQFVNVGLKMSSLAESMYA</sequence>
<evidence type="ECO:0000313" key="2">
    <source>
        <dbReference type="Proteomes" id="UP000046393"/>
    </source>
</evidence>
<evidence type="ECO:0000313" key="3">
    <source>
        <dbReference type="WBParaSite" id="SMUV_0000343301-mRNA-1"/>
    </source>
</evidence>
<reference evidence="3" key="1">
    <citation type="submission" date="2016-03" db="UniProtKB">
        <authorList>
            <consortium name="WormBaseParasite"/>
        </authorList>
    </citation>
    <scope>IDENTIFICATION</scope>
</reference>
<dbReference type="Proteomes" id="UP000046393">
    <property type="component" value="Unplaced"/>
</dbReference>
<dbReference type="AlphaFoldDB" id="A0A0N5AGI2"/>